<dbReference type="SUPFAM" id="SSF53756">
    <property type="entry name" value="UDP-Glycosyltransferase/glycogen phosphorylase"/>
    <property type="match status" value="1"/>
</dbReference>
<gene>
    <name evidence="6" type="ORF">MtrunA17_Chr5g0419771</name>
</gene>
<evidence type="ECO:0000313" key="6">
    <source>
        <dbReference type="EMBL" id="RHN55616.1"/>
    </source>
</evidence>
<accession>A0A396HQJ1</accession>
<evidence type="ECO:0000256" key="2">
    <source>
        <dbReference type="ARBA" id="ARBA00022676"/>
    </source>
</evidence>
<dbReference type="FunFam" id="3.40.50.2000:FF:000071">
    <property type="entry name" value="Glycosyltransferase"/>
    <property type="match status" value="1"/>
</dbReference>
<dbReference type="EMBL" id="PSQE01000005">
    <property type="protein sequence ID" value="RHN55616.1"/>
    <property type="molecule type" value="Genomic_DNA"/>
</dbReference>
<dbReference type="GO" id="GO:0008194">
    <property type="term" value="F:UDP-glycosyltransferase activity"/>
    <property type="evidence" value="ECO:0007669"/>
    <property type="project" value="InterPro"/>
</dbReference>
<dbReference type="AlphaFoldDB" id="A0A396HQJ1"/>
<dbReference type="Pfam" id="PF00201">
    <property type="entry name" value="UDPGT"/>
    <property type="match status" value="1"/>
</dbReference>
<proteinExistence type="inferred from homology"/>
<dbReference type="FunFam" id="3.40.50.2000:FF:000047">
    <property type="entry name" value="Glycosyltransferase"/>
    <property type="match status" value="1"/>
</dbReference>
<dbReference type="GO" id="GO:0046527">
    <property type="term" value="F:glucosyltransferase activity"/>
    <property type="evidence" value="ECO:0007669"/>
    <property type="project" value="UniProtKB-ARBA"/>
</dbReference>
<dbReference type="PANTHER" id="PTHR48047">
    <property type="entry name" value="GLYCOSYLTRANSFERASE"/>
    <property type="match status" value="1"/>
</dbReference>
<evidence type="ECO:0000256" key="1">
    <source>
        <dbReference type="ARBA" id="ARBA00009995"/>
    </source>
</evidence>
<evidence type="ECO:0000256" key="5">
    <source>
        <dbReference type="RuleBase" id="RU362057"/>
    </source>
</evidence>
<keyword evidence="2 4" id="KW-0328">Glycosyltransferase</keyword>
<comment type="caution">
    <text evidence="6">The sequence shown here is derived from an EMBL/GenBank/DDBJ whole genome shotgun (WGS) entry which is preliminary data.</text>
</comment>
<organism evidence="6">
    <name type="scientific">Medicago truncatula</name>
    <name type="common">Barrel medic</name>
    <name type="synonym">Medicago tribuloides</name>
    <dbReference type="NCBI Taxonomy" id="3880"/>
    <lineage>
        <taxon>Eukaryota</taxon>
        <taxon>Viridiplantae</taxon>
        <taxon>Streptophyta</taxon>
        <taxon>Embryophyta</taxon>
        <taxon>Tracheophyta</taxon>
        <taxon>Spermatophyta</taxon>
        <taxon>Magnoliopsida</taxon>
        <taxon>eudicotyledons</taxon>
        <taxon>Gunneridae</taxon>
        <taxon>Pentapetalae</taxon>
        <taxon>rosids</taxon>
        <taxon>fabids</taxon>
        <taxon>Fabales</taxon>
        <taxon>Fabaceae</taxon>
        <taxon>Papilionoideae</taxon>
        <taxon>50 kb inversion clade</taxon>
        <taxon>NPAAA clade</taxon>
        <taxon>Hologalegina</taxon>
        <taxon>IRL clade</taxon>
        <taxon>Trifolieae</taxon>
        <taxon>Medicago</taxon>
    </lineage>
</organism>
<sequence>MLVTKYFIFSFFFSLHLQPKMTQELAMDSTSLSNLHILCIPFMAPGHILPMVDMAKLLARHNVKVTIITTPLNAIQFKTSINKEIESGSPIQLLEVNFPNAGAGIPKGCESLETLPSMDLKGNFLIAVNLLQKPIEELIQKLEPFPSCIISDKHIPSLADTANKFKIPRIIFDGTNCLNLLCNHNIHASKVYETLYDSDQFVIPGLPHRIAMKKSQLPVIFKPGPNQLLNRLRQRIRDSEVEAYGIVVNSFEELEDGYVEEYQNVTGHKVWCVGPVSLSNKDDIEKAQRGSKNFIDANEYVNWLNSWPKNSVIYVCLGSLNRVTPKQLMEIGLGLEATNRPFIWVVRKAYKWGEMEKWLLEDGFEERVKGRGILIRGWAPQVLILSHKAIGAFLTHCGWNSTLEAICAGVPLITFPMFSDQFYNEKLVVQVIETGVRVGVENAVHFGDEDEFGDGFQVSRENVREAIEKVMGEGEGKNERRERAKKYADMGKKAIEQGGSSYLNMLKLIEDIMHVKPFEF</sequence>
<dbReference type="InterPro" id="IPR035595">
    <property type="entry name" value="UDP_glycos_trans_CS"/>
</dbReference>
<dbReference type="Proteomes" id="UP000265566">
    <property type="component" value="Chromosome 5"/>
</dbReference>
<dbReference type="InterPro" id="IPR002213">
    <property type="entry name" value="UDP_glucos_trans"/>
</dbReference>
<dbReference type="EC" id="2.4.1.-" evidence="5"/>
<name>A0A396HQJ1_MEDTR</name>
<evidence type="ECO:0000256" key="3">
    <source>
        <dbReference type="ARBA" id="ARBA00022679"/>
    </source>
</evidence>
<evidence type="ECO:0000256" key="4">
    <source>
        <dbReference type="RuleBase" id="RU003718"/>
    </source>
</evidence>
<dbReference type="CDD" id="cd03784">
    <property type="entry name" value="GT1_Gtf-like"/>
    <property type="match status" value="1"/>
</dbReference>
<dbReference type="Gene3D" id="3.40.50.2000">
    <property type="entry name" value="Glycogen Phosphorylase B"/>
    <property type="match status" value="2"/>
</dbReference>
<keyword evidence="3 4" id="KW-0808">Transferase</keyword>
<dbReference type="PROSITE" id="PS00375">
    <property type="entry name" value="UDPGT"/>
    <property type="match status" value="1"/>
</dbReference>
<comment type="similarity">
    <text evidence="1 4">Belongs to the UDP-glycosyltransferase family.</text>
</comment>
<dbReference type="PANTHER" id="PTHR48047:SF19">
    <property type="entry name" value="GLYCOSYLTRANSFERASE"/>
    <property type="match status" value="1"/>
</dbReference>
<protein>
    <recommendedName>
        <fullName evidence="5">Glycosyltransferase</fullName>
        <ecNumber evidence="5">2.4.1.-</ecNumber>
    </recommendedName>
</protein>
<reference evidence="6" key="1">
    <citation type="journal article" date="2018" name="Nat. Plants">
        <title>Whole-genome landscape of Medicago truncatula symbiotic genes.</title>
        <authorList>
            <person name="Pecrix Y."/>
            <person name="Gamas P."/>
            <person name="Carrere S."/>
        </authorList>
    </citation>
    <scope>NUCLEOTIDE SEQUENCE</scope>
    <source>
        <tissue evidence="6">Leaves</tissue>
    </source>
</reference>
<dbReference type="Gramene" id="rna30819">
    <property type="protein sequence ID" value="RHN55616.1"/>
    <property type="gene ID" value="gene30819"/>
</dbReference>